<dbReference type="Gene3D" id="3.40.50.300">
    <property type="entry name" value="P-loop containing nucleotide triphosphate hydrolases"/>
    <property type="match status" value="2"/>
</dbReference>
<dbReference type="InterPro" id="IPR011545">
    <property type="entry name" value="DEAD/DEAH_box_helicase_dom"/>
</dbReference>
<evidence type="ECO:0000256" key="3">
    <source>
        <dbReference type="ARBA" id="ARBA00022840"/>
    </source>
</evidence>
<sequence length="489" mass="55149">MCDISDLDDLVEDVKISNQKSSKNDSFSCQDSHGRSKERGNHGTCNFKVSGNLPGTSNFIRPVAQGEDDESVQVTVVSTKLDAKNFEYKSEFLPSKRAQKALDHLGFNDFLPVQRVAQPFISKFPSSDFIIKAPAGSGKTFAYLIPIIDQIQRIKEQENSKLINKVAPYAVVVAPTRELVSQLYQETKSYLTGYSSNIRCAVGFGQQEMKNSSASVADGCDITFLTLGRLKHYFSSGSTPSSIRLDFRNLKYLVLDEAQCFIPDGDKNLKHSENSEFLQTILVGAELDLKKVALCKQLIRSDHIAIHVVPKALKGVICEAIEVKQPDHRFLVFLRFVLEFMEEKRNIPQKILIFVNTTVQARRICYALRGNNVQAGALHSELTQKERQTALTDFQDGTLDVLVSTDVISAGMNFPDLDRVILYELPRTEDFQKTFNQRVGRIGRLGNKGHLTFFYNYRDDKVRSPQIRQVFEKYGSPIPPFLQPDEEKL</sequence>
<evidence type="ECO:0000256" key="4">
    <source>
        <dbReference type="ARBA" id="ARBA00022884"/>
    </source>
</evidence>
<comment type="catalytic activity">
    <reaction evidence="5">
        <text>ATP + H2O = ADP + phosphate + H(+)</text>
        <dbReference type="Rhea" id="RHEA:13065"/>
        <dbReference type="ChEBI" id="CHEBI:15377"/>
        <dbReference type="ChEBI" id="CHEBI:15378"/>
        <dbReference type="ChEBI" id="CHEBI:30616"/>
        <dbReference type="ChEBI" id="CHEBI:43474"/>
        <dbReference type="ChEBI" id="CHEBI:456216"/>
        <dbReference type="EC" id="3.6.4.13"/>
    </reaction>
</comment>
<dbReference type="EC" id="3.6.4.13" evidence="5"/>
<feature type="domain" description="Helicase ATP-binding" evidence="7">
    <location>
        <begin position="120"/>
        <end position="305"/>
    </location>
</feature>
<dbReference type="EMBL" id="CAJFCV020000006">
    <property type="protein sequence ID" value="CAG9131741.1"/>
    <property type="molecule type" value="Genomic_DNA"/>
</dbReference>
<dbReference type="CDD" id="cd18787">
    <property type="entry name" value="SF2_C_DEAD"/>
    <property type="match status" value="1"/>
</dbReference>
<keyword evidence="5" id="KW-0347">Helicase</keyword>
<evidence type="ECO:0000259" key="7">
    <source>
        <dbReference type="PROSITE" id="PS51192"/>
    </source>
</evidence>
<dbReference type="Pfam" id="PF00271">
    <property type="entry name" value="Helicase_C"/>
    <property type="match status" value="1"/>
</dbReference>
<dbReference type="OrthoDB" id="5871318at2759"/>
<dbReference type="SUPFAM" id="SSF52540">
    <property type="entry name" value="P-loop containing nucleoside triphosphate hydrolases"/>
    <property type="match status" value="1"/>
</dbReference>
<evidence type="ECO:0000313" key="10">
    <source>
        <dbReference type="Proteomes" id="UP000659654"/>
    </source>
</evidence>
<proteinExistence type="inferred from homology"/>
<organism evidence="9 10">
    <name type="scientific">Bursaphelenchus xylophilus</name>
    <name type="common">Pinewood nematode worm</name>
    <name type="synonym">Aphelenchoides xylophilus</name>
    <dbReference type="NCBI Taxonomy" id="6326"/>
    <lineage>
        <taxon>Eukaryota</taxon>
        <taxon>Metazoa</taxon>
        <taxon>Ecdysozoa</taxon>
        <taxon>Nematoda</taxon>
        <taxon>Chromadorea</taxon>
        <taxon>Rhabditida</taxon>
        <taxon>Tylenchina</taxon>
        <taxon>Tylenchomorpha</taxon>
        <taxon>Aphelenchoidea</taxon>
        <taxon>Aphelenchoididae</taxon>
        <taxon>Bursaphelenchus</taxon>
    </lineage>
</organism>
<dbReference type="PANTHER" id="PTHR24031">
    <property type="entry name" value="RNA HELICASE"/>
    <property type="match status" value="1"/>
</dbReference>
<dbReference type="SMR" id="A0A7I8XCH8"/>
<evidence type="ECO:0000256" key="1">
    <source>
        <dbReference type="ARBA" id="ARBA00022741"/>
    </source>
</evidence>
<dbReference type="AlphaFoldDB" id="A0A7I8XCH8"/>
<comment type="domain">
    <text evidence="5">The Q motif is unique to and characteristic of the DEAD box family of RNA helicases and controls ATP binding and hydrolysis.</text>
</comment>
<dbReference type="SMART" id="SM00490">
    <property type="entry name" value="HELICc"/>
    <property type="match status" value="1"/>
</dbReference>
<dbReference type="InterPro" id="IPR001650">
    <property type="entry name" value="Helicase_C-like"/>
</dbReference>
<dbReference type="GO" id="GO:0003724">
    <property type="term" value="F:RNA helicase activity"/>
    <property type="evidence" value="ECO:0007669"/>
    <property type="project" value="UniProtKB-EC"/>
</dbReference>
<gene>
    <name evidence="9" type="ORF">BXYJ_LOCUS15481</name>
</gene>
<dbReference type="Pfam" id="PF00270">
    <property type="entry name" value="DEAD"/>
    <property type="match status" value="1"/>
</dbReference>
<comment type="caution">
    <text evidence="9">The sequence shown here is derived from an EMBL/GenBank/DDBJ whole genome shotgun (WGS) entry which is preliminary data.</text>
</comment>
<evidence type="ECO:0000256" key="5">
    <source>
        <dbReference type="RuleBase" id="RU365068"/>
    </source>
</evidence>
<name>A0A7I8XCH8_BURXY</name>
<feature type="compositionally biased region" description="Polar residues" evidence="6">
    <location>
        <begin position="21"/>
        <end position="31"/>
    </location>
</feature>
<dbReference type="GO" id="GO:0005524">
    <property type="term" value="F:ATP binding"/>
    <property type="evidence" value="ECO:0007669"/>
    <property type="project" value="UniProtKB-UniRule"/>
</dbReference>
<dbReference type="Proteomes" id="UP000659654">
    <property type="component" value="Unassembled WGS sequence"/>
</dbReference>
<comment type="function">
    <text evidence="5">RNA helicase.</text>
</comment>
<dbReference type="SMART" id="SM00487">
    <property type="entry name" value="DEXDc"/>
    <property type="match status" value="1"/>
</dbReference>
<dbReference type="InterPro" id="IPR014001">
    <property type="entry name" value="Helicase_ATP-bd"/>
</dbReference>
<feature type="compositionally biased region" description="Basic and acidic residues" evidence="6">
    <location>
        <begin position="32"/>
        <end position="41"/>
    </location>
</feature>
<keyword evidence="2 5" id="KW-0378">Hydrolase</keyword>
<evidence type="ECO:0000259" key="8">
    <source>
        <dbReference type="PROSITE" id="PS51194"/>
    </source>
</evidence>
<dbReference type="EMBL" id="CAJFDI010000006">
    <property type="protein sequence ID" value="CAD5235390.1"/>
    <property type="molecule type" value="Genomic_DNA"/>
</dbReference>
<comment type="similarity">
    <text evidence="5">Belongs to the DEAD box helicase family.</text>
</comment>
<feature type="region of interest" description="Disordered" evidence="6">
    <location>
        <begin position="21"/>
        <end position="45"/>
    </location>
</feature>
<evidence type="ECO:0000313" key="9">
    <source>
        <dbReference type="EMBL" id="CAD5235390.1"/>
    </source>
</evidence>
<dbReference type="PROSITE" id="PS51194">
    <property type="entry name" value="HELICASE_CTER"/>
    <property type="match status" value="1"/>
</dbReference>
<reference evidence="9" key="1">
    <citation type="submission" date="2020-09" db="EMBL/GenBank/DDBJ databases">
        <authorList>
            <person name="Kikuchi T."/>
        </authorList>
    </citation>
    <scope>NUCLEOTIDE SEQUENCE</scope>
    <source>
        <strain evidence="9">Ka4C1</strain>
    </source>
</reference>
<keyword evidence="3 5" id="KW-0067">ATP-binding</keyword>
<dbReference type="GO" id="GO:0016787">
    <property type="term" value="F:hydrolase activity"/>
    <property type="evidence" value="ECO:0007669"/>
    <property type="project" value="UniProtKB-KW"/>
</dbReference>
<keyword evidence="1 5" id="KW-0547">Nucleotide-binding</keyword>
<dbReference type="GO" id="GO:0003723">
    <property type="term" value="F:RNA binding"/>
    <property type="evidence" value="ECO:0007669"/>
    <property type="project" value="UniProtKB-UniRule"/>
</dbReference>
<evidence type="ECO:0000256" key="2">
    <source>
        <dbReference type="ARBA" id="ARBA00022801"/>
    </source>
</evidence>
<evidence type="ECO:0000256" key="6">
    <source>
        <dbReference type="SAM" id="MobiDB-lite"/>
    </source>
</evidence>
<dbReference type="PROSITE" id="PS51192">
    <property type="entry name" value="HELICASE_ATP_BIND_1"/>
    <property type="match status" value="1"/>
</dbReference>
<dbReference type="Proteomes" id="UP000582659">
    <property type="component" value="Unassembled WGS sequence"/>
</dbReference>
<feature type="domain" description="Helicase C-terminal" evidence="8">
    <location>
        <begin position="332"/>
        <end position="489"/>
    </location>
</feature>
<dbReference type="InterPro" id="IPR027417">
    <property type="entry name" value="P-loop_NTPase"/>
</dbReference>
<keyword evidence="4 5" id="KW-0694">RNA-binding</keyword>
<protein>
    <recommendedName>
        <fullName evidence="5">ATP-dependent RNA helicase</fullName>
        <ecNumber evidence="5">3.6.4.13</ecNumber>
    </recommendedName>
</protein>
<accession>A0A7I8XCH8</accession>
<keyword evidence="10" id="KW-1185">Reference proteome</keyword>